<evidence type="ECO:0000256" key="1">
    <source>
        <dbReference type="SAM" id="Phobius"/>
    </source>
</evidence>
<dbReference type="Proteomes" id="UP000224634">
    <property type="component" value="Unassembled WGS sequence"/>
</dbReference>
<feature type="transmembrane region" description="Helical" evidence="1">
    <location>
        <begin position="27"/>
        <end position="49"/>
    </location>
</feature>
<keyword evidence="1" id="KW-0472">Membrane</keyword>
<dbReference type="STRING" id="1447883.A0A2B7WNB1"/>
<protein>
    <submittedName>
        <fullName evidence="2">Uncharacterized protein</fullName>
    </submittedName>
</protein>
<comment type="caution">
    <text evidence="2">The sequence shown here is derived from an EMBL/GenBank/DDBJ whole genome shotgun (WGS) entry which is preliminary data.</text>
</comment>
<proteinExistence type="predicted"/>
<organism evidence="2 3">
    <name type="scientific">Polytolypa hystricis (strain UAMH7299)</name>
    <dbReference type="NCBI Taxonomy" id="1447883"/>
    <lineage>
        <taxon>Eukaryota</taxon>
        <taxon>Fungi</taxon>
        <taxon>Dikarya</taxon>
        <taxon>Ascomycota</taxon>
        <taxon>Pezizomycotina</taxon>
        <taxon>Eurotiomycetes</taxon>
        <taxon>Eurotiomycetidae</taxon>
        <taxon>Onygenales</taxon>
        <taxon>Onygenales incertae sedis</taxon>
        <taxon>Polytolypa</taxon>
    </lineage>
</organism>
<keyword evidence="1" id="KW-0812">Transmembrane</keyword>
<gene>
    <name evidence="2" type="ORF">AJ80_09584</name>
</gene>
<keyword evidence="1" id="KW-1133">Transmembrane helix</keyword>
<dbReference type="AlphaFoldDB" id="A0A2B7WNB1"/>
<keyword evidence="3" id="KW-1185">Reference proteome</keyword>
<dbReference type="EMBL" id="PDNA01000303">
    <property type="protein sequence ID" value="PGG98112.1"/>
    <property type="molecule type" value="Genomic_DNA"/>
</dbReference>
<sequence length="63" mass="7045">MPAISLTTRGEVLHQLAKRDNWASNNVGVVLVFCIVFIVFVGLISLVVYRRMMARRARNLGTA</sequence>
<accession>A0A2B7WNB1</accession>
<evidence type="ECO:0000313" key="2">
    <source>
        <dbReference type="EMBL" id="PGG98112.1"/>
    </source>
</evidence>
<name>A0A2B7WNB1_POLH7</name>
<evidence type="ECO:0000313" key="3">
    <source>
        <dbReference type="Proteomes" id="UP000224634"/>
    </source>
</evidence>
<reference evidence="2 3" key="1">
    <citation type="submission" date="2017-10" db="EMBL/GenBank/DDBJ databases">
        <title>Comparative genomics in systemic dimorphic fungi from Ajellomycetaceae.</title>
        <authorList>
            <person name="Munoz J.F."/>
            <person name="Mcewen J.G."/>
            <person name="Clay O.K."/>
            <person name="Cuomo C.A."/>
        </authorList>
    </citation>
    <scope>NUCLEOTIDE SEQUENCE [LARGE SCALE GENOMIC DNA]</scope>
    <source>
        <strain evidence="2 3">UAMH7299</strain>
    </source>
</reference>